<dbReference type="Proteomes" id="UP000256845">
    <property type="component" value="Unassembled WGS sequence"/>
</dbReference>
<dbReference type="EMBL" id="QRDW01000001">
    <property type="protein sequence ID" value="RED53891.1"/>
    <property type="molecule type" value="Genomic_DNA"/>
</dbReference>
<sequence>MPHTYREIGALIHESPFFDHLQHLHGMLLNDVKIAAMVLHNRDHEERSTDPVEVIQRFDLDNIEYEEAVLRLEMSGYINQTGDGSVIPGPRLSDQKDPLAEFLKNFDITN</sequence>
<reference evidence="1 2" key="1">
    <citation type="submission" date="2018-07" db="EMBL/GenBank/DDBJ databases">
        <title>Genomic Encyclopedia of Type Strains, Phase III (KMG-III): the genomes of soil and plant-associated and newly described type strains.</title>
        <authorList>
            <person name="Whitman W."/>
        </authorList>
    </citation>
    <scope>NUCLEOTIDE SEQUENCE [LARGE SCALE GENOMIC DNA]</scope>
    <source>
        <strain evidence="1 2">CECT 8488</strain>
    </source>
</reference>
<gene>
    <name evidence="1" type="ORF">DFP90_101690</name>
</gene>
<organism evidence="1 2">
    <name type="scientific">Aestuariispira insulae</name>
    <dbReference type="NCBI Taxonomy" id="1461337"/>
    <lineage>
        <taxon>Bacteria</taxon>
        <taxon>Pseudomonadati</taxon>
        <taxon>Pseudomonadota</taxon>
        <taxon>Alphaproteobacteria</taxon>
        <taxon>Rhodospirillales</taxon>
        <taxon>Kiloniellaceae</taxon>
        <taxon>Aestuariispira</taxon>
    </lineage>
</organism>
<protein>
    <submittedName>
        <fullName evidence="1">Uncharacterized protein</fullName>
    </submittedName>
</protein>
<keyword evidence="2" id="KW-1185">Reference proteome</keyword>
<comment type="caution">
    <text evidence="1">The sequence shown here is derived from an EMBL/GenBank/DDBJ whole genome shotgun (WGS) entry which is preliminary data.</text>
</comment>
<dbReference type="RefSeq" id="WP_147300924.1">
    <property type="nucleotide sequence ID" value="NZ_QRDW01000001.1"/>
</dbReference>
<evidence type="ECO:0000313" key="1">
    <source>
        <dbReference type="EMBL" id="RED53891.1"/>
    </source>
</evidence>
<dbReference type="AlphaFoldDB" id="A0A3D9HWX9"/>
<accession>A0A3D9HWX9</accession>
<evidence type="ECO:0000313" key="2">
    <source>
        <dbReference type="Proteomes" id="UP000256845"/>
    </source>
</evidence>
<name>A0A3D9HWX9_9PROT</name>
<proteinExistence type="predicted"/>